<accession>A0ABZ3EAM9</accession>
<proteinExistence type="predicted"/>
<dbReference type="EMBL" id="CP152382">
    <property type="protein sequence ID" value="XAF56221.1"/>
    <property type="molecule type" value="Genomic_DNA"/>
</dbReference>
<keyword evidence="1" id="KW-0614">Plasmid</keyword>
<reference evidence="1 2" key="1">
    <citation type="submission" date="2024-04" db="EMBL/GenBank/DDBJ databases">
        <title>Marinobacter sp. SBY-1.</title>
        <authorList>
            <person name="Pan C."/>
        </authorList>
    </citation>
    <scope>NUCLEOTIDE SEQUENCE [LARGE SCALE GENOMIC DNA]</scope>
    <source>
        <strain evidence="1 2">SBY-1</strain>
        <plasmid evidence="1 2">unnamed2</plasmid>
    </source>
</reference>
<name>A0ABZ3EAM9_9GAMM</name>
<evidence type="ECO:0000313" key="1">
    <source>
        <dbReference type="EMBL" id="XAF56221.1"/>
    </source>
</evidence>
<dbReference type="RefSeq" id="WP_342632769.1">
    <property type="nucleotide sequence ID" value="NZ_CP152382.1"/>
</dbReference>
<protein>
    <submittedName>
        <fullName evidence="1">Uncharacterized protein</fullName>
    </submittedName>
</protein>
<organism evidence="1 2">
    <name type="scientific">Marinobacter alkaliphilus</name>
    <dbReference type="NCBI Taxonomy" id="254719"/>
    <lineage>
        <taxon>Bacteria</taxon>
        <taxon>Pseudomonadati</taxon>
        <taxon>Pseudomonadota</taxon>
        <taxon>Gammaproteobacteria</taxon>
        <taxon>Pseudomonadales</taxon>
        <taxon>Marinobacteraceae</taxon>
        <taxon>Marinobacter</taxon>
    </lineage>
</organism>
<geneLocation type="plasmid" evidence="1 2">
    <name>unnamed2</name>
</geneLocation>
<keyword evidence="2" id="KW-1185">Reference proteome</keyword>
<sequence length="64" mass="7406">MDLFEYQETLPEDVQAIISQYTDALESGDDNGYEVCRQFLTEMESRGYTFEYGLDAVPTDLRLI</sequence>
<gene>
    <name evidence="1" type="ORF">AAGT77_20080</name>
</gene>
<dbReference type="Proteomes" id="UP001445268">
    <property type="component" value="Plasmid unnamed2"/>
</dbReference>
<evidence type="ECO:0000313" key="2">
    <source>
        <dbReference type="Proteomes" id="UP001445268"/>
    </source>
</evidence>